<feature type="transmembrane region" description="Helical" evidence="1">
    <location>
        <begin position="57"/>
        <end position="77"/>
    </location>
</feature>
<dbReference type="EMBL" id="SJZB01000010">
    <property type="protein sequence ID" value="TCJ18559.1"/>
    <property type="molecule type" value="Genomic_DNA"/>
</dbReference>
<reference evidence="2 3" key="1">
    <citation type="submission" date="2019-03" db="EMBL/GenBank/DDBJ databases">
        <title>Genome sequence of Thiobacillaceae bacterium LSR1, a sulfur-oxidizing bacterium isolated from freshwater sediment.</title>
        <authorList>
            <person name="Li S."/>
        </authorList>
    </citation>
    <scope>NUCLEOTIDE SEQUENCE [LARGE SCALE GENOMIC DNA]</scope>
    <source>
        <strain evidence="2 3">LSR1</strain>
    </source>
</reference>
<evidence type="ECO:0000313" key="2">
    <source>
        <dbReference type="EMBL" id="TCJ18559.1"/>
    </source>
</evidence>
<keyword evidence="1" id="KW-1133">Transmembrane helix</keyword>
<proteinExistence type="predicted"/>
<sequence>MLVLAAVLPVLFRRRAAAMLQLTWRARWLFLLLGVGYAYGLPGPAAWPFLGDYSPSLAGLHTAAAHMLRLMLLLWLLDVLVVGMGSERLMAGLHGLFSGLAWLGFPAERTTVRLGLTLQAMERNSMKLRDLTALLATPAGPAPADARYVLVGQPWRPRDTLFLAAASAGLLALWFA</sequence>
<dbReference type="RefSeq" id="WP_131444683.1">
    <property type="nucleotide sequence ID" value="NZ_SJZB01000010.1"/>
</dbReference>
<keyword evidence="3" id="KW-1185">Reference proteome</keyword>
<accession>A0A4R1BMB2</accession>
<protein>
    <recommendedName>
        <fullName evidence="4">Cobalt transporter</fullName>
    </recommendedName>
</protein>
<dbReference type="AlphaFoldDB" id="A0A4R1BMB2"/>
<name>A0A4R1BMB2_9PROT</name>
<keyword evidence="1" id="KW-0812">Transmembrane</keyword>
<feature type="transmembrane region" description="Helical" evidence="1">
    <location>
        <begin position="27"/>
        <end position="50"/>
    </location>
</feature>
<evidence type="ECO:0000256" key="1">
    <source>
        <dbReference type="SAM" id="Phobius"/>
    </source>
</evidence>
<keyword evidence="1" id="KW-0472">Membrane</keyword>
<dbReference type="OrthoDB" id="8565556at2"/>
<gene>
    <name evidence="2" type="ORF">EZJ19_02270</name>
</gene>
<organism evidence="2 3">
    <name type="scientific">Parasulfuritortus cantonensis</name>
    <dbReference type="NCBI Taxonomy" id="2528202"/>
    <lineage>
        <taxon>Bacteria</taxon>
        <taxon>Pseudomonadati</taxon>
        <taxon>Pseudomonadota</taxon>
        <taxon>Betaproteobacteria</taxon>
        <taxon>Nitrosomonadales</taxon>
        <taxon>Thiobacillaceae</taxon>
        <taxon>Parasulfuritortus</taxon>
    </lineage>
</organism>
<dbReference type="Proteomes" id="UP000295443">
    <property type="component" value="Unassembled WGS sequence"/>
</dbReference>
<comment type="caution">
    <text evidence="2">The sequence shown here is derived from an EMBL/GenBank/DDBJ whole genome shotgun (WGS) entry which is preliminary data.</text>
</comment>
<evidence type="ECO:0008006" key="4">
    <source>
        <dbReference type="Google" id="ProtNLM"/>
    </source>
</evidence>
<evidence type="ECO:0000313" key="3">
    <source>
        <dbReference type="Proteomes" id="UP000295443"/>
    </source>
</evidence>